<evidence type="ECO:0000313" key="4">
    <source>
        <dbReference type="Proteomes" id="UP000186883"/>
    </source>
</evidence>
<feature type="non-terminal residue" evidence="3">
    <location>
        <position position="1"/>
    </location>
</feature>
<feature type="domain" description="Bacterial phospholipase C C-terminal" evidence="2">
    <location>
        <begin position="27"/>
        <end position="109"/>
    </location>
</feature>
<dbReference type="Proteomes" id="UP000186883">
    <property type="component" value="Unassembled WGS sequence"/>
</dbReference>
<accession>A0ABX3DGV5</accession>
<organism evidence="3 4">
    <name type="scientific">Amycolatopsis regifaucium</name>
    <dbReference type="NCBI Taxonomy" id="546365"/>
    <lineage>
        <taxon>Bacteria</taxon>
        <taxon>Bacillati</taxon>
        <taxon>Actinomycetota</taxon>
        <taxon>Actinomycetes</taxon>
        <taxon>Pseudonocardiales</taxon>
        <taxon>Pseudonocardiaceae</taxon>
        <taxon>Amycolatopsis</taxon>
    </lineage>
</organism>
<dbReference type="RefSeq" id="WP_143178252.1">
    <property type="nucleotide sequence ID" value="NZ_LOBU02000058.1"/>
</dbReference>
<reference evidence="3" key="1">
    <citation type="submission" date="2016-11" db="EMBL/GenBank/DDBJ databases">
        <title>Genome sequencing of Amycolatopsis regifaucium.</title>
        <authorList>
            <person name="Mayilraj S."/>
            <person name="Kaur N."/>
        </authorList>
    </citation>
    <scope>NUCLEOTIDE SEQUENCE [LARGE SCALE GENOMIC DNA]</scope>
    <source>
        <strain evidence="3">GY080</strain>
    </source>
</reference>
<name>A0ABX3DGV5_9PSEU</name>
<evidence type="ECO:0000259" key="2">
    <source>
        <dbReference type="Pfam" id="PF05506"/>
    </source>
</evidence>
<dbReference type="Pfam" id="PF05506">
    <property type="entry name" value="PLipase_C_C"/>
    <property type="match status" value="2"/>
</dbReference>
<dbReference type="InterPro" id="IPR008475">
    <property type="entry name" value="PLipase_C_C"/>
</dbReference>
<evidence type="ECO:0000313" key="3">
    <source>
        <dbReference type="EMBL" id="OKA03038.1"/>
    </source>
</evidence>
<dbReference type="EMBL" id="LOBU02000058">
    <property type="protein sequence ID" value="OKA03038.1"/>
    <property type="molecule type" value="Genomic_DNA"/>
</dbReference>
<keyword evidence="4" id="KW-1185">Reference proteome</keyword>
<comment type="caution">
    <text evidence="3">The sequence shown here is derived from an EMBL/GenBank/DDBJ whole genome shotgun (WGS) entry which is preliminary data.</text>
</comment>
<feature type="region of interest" description="Disordered" evidence="1">
    <location>
        <begin position="1"/>
        <end position="29"/>
    </location>
</feature>
<proteinExistence type="predicted"/>
<evidence type="ECO:0000256" key="1">
    <source>
        <dbReference type="SAM" id="MobiDB-lite"/>
    </source>
</evidence>
<protein>
    <submittedName>
        <fullName evidence="3">Phospholipase C, phosphocholine-specific</fullName>
    </submittedName>
</protein>
<gene>
    <name evidence="3" type="ORF">ATP06_0238250</name>
</gene>
<feature type="domain" description="Bacterial phospholipase C C-terminal" evidence="2">
    <location>
        <begin position="128"/>
        <end position="193"/>
    </location>
</feature>
<sequence>VPAPISRWRPSAPSKQALPVAEPGDRPARPLPYQVSVSGVVKSGSLALSLANSGSSSAHFALYPYKGEFAEPAHRDVLGEAAETVPLPGDEYRVVVQGPNRSWWELRGNRQGAAAGVDVRTRFLTWRSGVEFKLSNSGSSALTLRLTSSRFTRVVRVGAGRSVTVDWPVANGWYDVKVTADGDPAFLRTLAGKVENRRR</sequence>